<dbReference type="Proteomes" id="UP000054516">
    <property type="component" value="Unassembled WGS sequence"/>
</dbReference>
<name>A0A1S8A752_ROSNE</name>
<evidence type="ECO:0000313" key="1">
    <source>
        <dbReference type="EMBL" id="GAW25891.1"/>
    </source>
</evidence>
<gene>
    <name evidence="1" type="ORF">SAMD00023353_1500840</name>
</gene>
<accession>A0A1S8A752</accession>
<reference evidence="1" key="1">
    <citation type="submission" date="2016-03" db="EMBL/GenBank/DDBJ databases">
        <title>Draft genome sequence of Rosellinia necatrix.</title>
        <authorList>
            <person name="Kanematsu S."/>
        </authorList>
    </citation>
    <scope>NUCLEOTIDE SEQUENCE [LARGE SCALE GENOMIC DNA]</scope>
    <source>
        <strain evidence="1">W97</strain>
    </source>
</reference>
<sequence>MDLLKLKIVNDPYPDDTLFAWFRSWNHERITNKAKTLMLVQNETKIPVPKLLDSGALLGSRRYLVTELIDGLTLKEMRSQDCLKPVG</sequence>
<organism evidence="1">
    <name type="scientific">Rosellinia necatrix</name>
    <name type="common">White root-rot fungus</name>
    <dbReference type="NCBI Taxonomy" id="77044"/>
    <lineage>
        <taxon>Eukaryota</taxon>
        <taxon>Fungi</taxon>
        <taxon>Dikarya</taxon>
        <taxon>Ascomycota</taxon>
        <taxon>Pezizomycotina</taxon>
        <taxon>Sordariomycetes</taxon>
        <taxon>Xylariomycetidae</taxon>
        <taxon>Xylariales</taxon>
        <taxon>Xylariaceae</taxon>
        <taxon>Rosellinia</taxon>
    </lineage>
</organism>
<evidence type="ECO:0000313" key="2">
    <source>
        <dbReference type="Proteomes" id="UP000054516"/>
    </source>
</evidence>
<protein>
    <submittedName>
        <fullName evidence="1">Uncharacterized protein</fullName>
    </submittedName>
</protein>
<proteinExistence type="predicted"/>
<dbReference type="OrthoDB" id="5412996at2759"/>
<dbReference type="STRING" id="77044.A0A1S8A752"/>
<dbReference type="EMBL" id="DF977460">
    <property type="protein sequence ID" value="GAW25891.1"/>
    <property type="molecule type" value="Genomic_DNA"/>
</dbReference>
<keyword evidence="2" id="KW-1185">Reference proteome</keyword>
<dbReference type="AlphaFoldDB" id="A0A1S8A752"/>